<dbReference type="EMBL" id="AP017313">
    <property type="protein sequence ID" value="BAU53497.1"/>
    <property type="molecule type" value="Genomic_DNA"/>
</dbReference>
<dbReference type="NCBIfam" id="TIGR01549">
    <property type="entry name" value="HAD-SF-IA-v1"/>
    <property type="match status" value="1"/>
</dbReference>
<dbReference type="InterPro" id="IPR006439">
    <property type="entry name" value="HAD-SF_hydro_IA"/>
</dbReference>
<reference evidence="1 2" key="1">
    <citation type="submission" date="2015-12" db="EMBL/GenBank/DDBJ databases">
        <title>Genome sequence of Mucilaginibacter gotjawali.</title>
        <authorList>
            <person name="Lee J.S."/>
            <person name="Lee K.C."/>
            <person name="Kim K.K."/>
            <person name="Lee B.W."/>
        </authorList>
    </citation>
    <scope>NUCLEOTIDE SEQUENCE [LARGE SCALE GENOMIC DNA]</scope>
    <source>
        <strain evidence="1 2">SA3-7</strain>
    </source>
</reference>
<dbReference type="InterPro" id="IPR051828">
    <property type="entry name" value="HAD-like_hydrolase_domain"/>
</dbReference>
<gene>
    <name evidence="1" type="ORF">MgSA37_01666</name>
</gene>
<dbReference type="Pfam" id="PF00702">
    <property type="entry name" value="Hydrolase"/>
    <property type="match status" value="1"/>
</dbReference>
<dbReference type="KEGG" id="mgot:MgSA37_01666"/>
<protein>
    <submittedName>
        <fullName evidence="1">DUMP phosphatase</fullName>
    </submittedName>
</protein>
<dbReference type="SFLD" id="SFLDG01129">
    <property type="entry name" value="C1.5:_HAD__Beta-PGM__Phosphata"/>
    <property type="match status" value="1"/>
</dbReference>
<dbReference type="SFLD" id="SFLDS00003">
    <property type="entry name" value="Haloacid_Dehalogenase"/>
    <property type="match status" value="1"/>
</dbReference>
<dbReference type="AlphaFoldDB" id="A0A0X8X0C4"/>
<dbReference type="SUPFAM" id="SSF56784">
    <property type="entry name" value="HAD-like"/>
    <property type="match status" value="1"/>
</dbReference>
<dbReference type="PANTHER" id="PTHR46191:SF2">
    <property type="entry name" value="HALOACID DEHALOGENASE-LIKE HYDROLASE DOMAIN-CONTAINING PROTEIN 3"/>
    <property type="match status" value="1"/>
</dbReference>
<accession>A0A0X8X0C4</accession>
<organism evidence="1 2">
    <name type="scientific">Mucilaginibacter gotjawali</name>
    <dbReference type="NCBI Taxonomy" id="1550579"/>
    <lineage>
        <taxon>Bacteria</taxon>
        <taxon>Pseudomonadati</taxon>
        <taxon>Bacteroidota</taxon>
        <taxon>Sphingobacteriia</taxon>
        <taxon>Sphingobacteriales</taxon>
        <taxon>Sphingobacteriaceae</taxon>
        <taxon>Mucilaginibacter</taxon>
    </lineage>
</organism>
<dbReference type="Gene3D" id="1.10.150.400">
    <property type="match status" value="1"/>
</dbReference>
<evidence type="ECO:0000313" key="1">
    <source>
        <dbReference type="EMBL" id="BAU53497.1"/>
    </source>
</evidence>
<dbReference type="OrthoDB" id="3669651at2"/>
<dbReference type="Gene3D" id="3.40.50.1000">
    <property type="entry name" value="HAD superfamily/HAD-like"/>
    <property type="match status" value="1"/>
</dbReference>
<evidence type="ECO:0000313" key="2">
    <source>
        <dbReference type="Proteomes" id="UP000218263"/>
    </source>
</evidence>
<proteinExistence type="predicted"/>
<dbReference type="InterPro" id="IPR023214">
    <property type="entry name" value="HAD_sf"/>
</dbReference>
<dbReference type="PANTHER" id="PTHR46191">
    <property type="match status" value="1"/>
</dbReference>
<name>A0A0X8X0C4_9SPHI</name>
<sequence length="238" mass="27415">MEIYRHYSFDLWLTLIKSNPLFKKQRCRIFHQQYNALNKPLDEVEFIFRQVDLMCNNINEATGKNIDAEEMYLMVISQLNDNKAGLHDIDIHALYLQMETLLFEFMPLIYSPDTPEILAHIKENPDCTTNILSNTGFIKGVTLRKVLKTLNIEPYFDFQLYSDEAGLSKPNTAFFRLLLDQVAAFRSIPANQIVHIGDNIRADIWGAEMAGIQGFQVNSNNIPLVKLIPDATQHLFFA</sequence>
<keyword evidence="2" id="KW-1185">Reference proteome</keyword>
<dbReference type="Proteomes" id="UP000218263">
    <property type="component" value="Chromosome"/>
</dbReference>
<dbReference type="InterPro" id="IPR036412">
    <property type="entry name" value="HAD-like_sf"/>
</dbReference>